<protein>
    <submittedName>
        <fullName evidence="2">Uncharacterized protein</fullName>
    </submittedName>
</protein>
<proteinExistence type="predicted"/>
<dbReference type="Proteomes" id="UP001153069">
    <property type="component" value="Unassembled WGS sequence"/>
</dbReference>
<gene>
    <name evidence="2" type="ORF">SEMRO_2543_G330740.1</name>
</gene>
<sequence>MMDTDHLFHQMMSKVPKEKQLCRTWEELPQGKKRWCLYHWIGTNMFGLRERVPLPSCIVEYVREKVPNDGDLGFVGYQPKYSHNSIMSPKQADAGIEEGIPEEGIPDDNEFDQEEPTTADFAAYAKVMEEEEKMRRAFEPAGEKKVATEKKVEKKEGSSI</sequence>
<keyword evidence="3" id="KW-1185">Reference proteome</keyword>
<evidence type="ECO:0000313" key="3">
    <source>
        <dbReference type="Proteomes" id="UP001153069"/>
    </source>
</evidence>
<dbReference type="EMBL" id="CAICTM010002541">
    <property type="protein sequence ID" value="CAB9529559.1"/>
    <property type="molecule type" value="Genomic_DNA"/>
</dbReference>
<organism evidence="2 3">
    <name type="scientific">Seminavis robusta</name>
    <dbReference type="NCBI Taxonomy" id="568900"/>
    <lineage>
        <taxon>Eukaryota</taxon>
        <taxon>Sar</taxon>
        <taxon>Stramenopiles</taxon>
        <taxon>Ochrophyta</taxon>
        <taxon>Bacillariophyta</taxon>
        <taxon>Bacillariophyceae</taxon>
        <taxon>Bacillariophycidae</taxon>
        <taxon>Naviculales</taxon>
        <taxon>Naviculaceae</taxon>
        <taxon>Seminavis</taxon>
    </lineage>
</organism>
<reference evidence="2" key="1">
    <citation type="submission" date="2020-06" db="EMBL/GenBank/DDBJ databases">
        <authorList>
            <consortium name="Plant Systems Biology data submission"/>
        </authorList>
    </citation>
    <scope>NUCLEOTIDE SEQUENCE</scope>
    <source>
        <strain evidence="2">D6</strain>
    </source>
</reference>
<comment type="caution">
    <text evidence="2">The sequence shown here is derived from an EMBL/GenBank/DDBJ whole genome shotgun (WGS) entry which is preliminary data.</text>
</comment>
<accession>A0A9N8F2P2</accession>
<dbReference type="AlphaFoldDB" id="A0A9N8F2P2"/>
<name>A0A9N8F2P2_9STRA</name>
<evidence type="ECO:0000256" key="1">
    <source>
        <dbReference type="SAM" id="MobiDB-lite"/>
    </source>
</evidence>
<evidence type="ECO:0000313" key="2">
    <source>
        <dbReference type="EMBL" id="CAB9529559.1"/>
    </source>
</evidence>
<feature type="region of interest" description="Disordered" evidence="1">
    <location>
        <begin position="135"/>
        <end position="160"/>
    </location>
</feature>